<dbReference type="EMBL" id="GIDH01000753">
    <property type="protein sequence ID" value="NOV52696.1"/>
    <property type="molecule type" value="Transcribed_RNA"/>
</dbReference>
<evidence type="ECO:0000313" key="1">
    <source>
        <dbReference type="EMBL" id="NOV52696.1"/>
    </source>
</evidence>
<sequence length="125" mass="14162">MKRWAAPASSLGALALSAICLARTMYSFTRSSSRRTACCLGSSPTVHRYIQKSEFRLYSNVRSSRALSRGESPSVTSCWFLEKQRAQCLSEIDQRRVESLDLLFHFSWKLSARSDSYRFGGSHLL</sequence>
<dbReference type="AlphaFoldDB" id="A0A6M2E2M4"/>
<proteinExistence type="predicted"/>
<reference evidence="1" key="1">
    <citation type="submission" date="2019-12" db="EMBL/GenBank/DDBJ databases">
        <title>The sialotranscriptome of the gopher-tortoise tick, Amblyomma tuberculatum.</title>
        <authorList>
            <person name="Karim S."/>
            <person name="Andersen J."/>
            <person name="Kumar D."/>
            <person name="Adamson S."/>
            <person name="Ennen J."/>
            <person name="Qualis C.P."/>
            <person name="Ribeiro J.M.C."/>
        </authorList>
    </citation>
    <scope>NUCLEOTIDE SEQUENCE</scope>
    <source>
        <strain evidence="1">Removed</strain>
        <tissue evidence="1">Salivary glands</tissue>
    </source>
</reference>
<protein>
    <submittedName>
        <fullName evidence="1">Putative secreted protein</fullName>
    </submittedName>
</protein>
<accession>A0A6M2E2M4</accession>
<organism evidence="1">
    <name type="scientific">Amblyomma tuberculatum</name>
    <dbReference type="NCBI Taxonomy" id="48802"/>
    <lineage>
        <taxon>Eukaryota</taxon>
        <taxon>Metazoa</taxon>
        <taxon>Ecdysozoa</taxon>
        <taxon>Arthropoda</taxon>
        <taxon>Chelicerata</taxon>
        <taxon>Arachnida</taxon>
        <taxon>Acari</taxon>
        <taxon>Parasitiformes</taxon>
        <taxon>Ixodida</taxon>
        <taxon>Ixodoidea</taxon>
        <taxon>Ixodidae</taxon>
        <taxon>Amblyomminae</taxon>
        <taxon>Amblyomma</taxon>
    </lineage>
</organism>
<name>A0A6M2E2M4_9ACAR</name>